<dbReference type="PANTHER" id="PTHR10430:SF39">
    <property type="entry name" value="PEROXISOMAL MEMBRANE ASSOCIATED PROTEIN 20"/>
    <property type="match status" value="1"/>
</dbReference>
<dbReference type="RefSeq" id="XP_066698965.1">
    <property type="nucleotide sequence ID" value="XM_066842853.1"/>
</dbReference>
<proteinExistence type="inferred from homology"/>
<comment type="caution">
    <text evidence="8">The sequence shown here is derived from an EMBL/GenBank/DDBJ whole genome shotgun (WGS) entry which is preliminary data.</text>
</comment>
<keyword evidence="2 6" id="KW-0575">Peroxidase</keyword>
<comment type="function">
    <text evidence="6">Thiol-specific peroxidase that catalyzes the reduction of hydrogen peroxide and organic hydroperoxides to water and alcohols, respectively. Plays a role in cell protection against oxidative stress by detoxifying peroxides.</text>
</comment>
<dbReference type="Proteomes" id="UP001391051">
    <property type="component" value="Unassembled WGS sequence"/>
</dbReference>
<keyword evidence="4 6" id="KW-0560">Oxidoreductase</keyword>
<dbReference type="SUPFAM" id="SSF52833">
    <property type="entry name" value="Thioredoxin-like"/>
    <property type="match status" value="1"/>
</dbReference>
<keyword evidence="5 6" id="KW-0676">Redox-active center</keyword>
<evidence type="ECO:0000313" key="9">
    <source>
        <dbReference type="Proteomes" id="UP001391051"/>
    </source>
</evidence>
<gene>
    <name evidence="8" type="ORF">PG986_006631</name>
</gene>
<dbReference type="EMBL" id="JAQQWE010000005">
    <property type="protein sequence ID" value="KAK7950903.1"/>
    <property type="molecule type" value="Genomic_DNA"/>
</dbReference>
<evidence type="ECO:0000256" key="3">
    <source>
        <dbReference type="ARBA" id="ARBA00022862"/>
    </source>
</evidence>
<name>A0ABR1QA91_9PEZI</name>
<evidence type="ECO:0000256" key="5">
    <source>
        <dbReference type="ARBA" id="ARBA00023284"/>
    </source>
</evidence>
<accession>A0ABR1QA91</accession>
<sequence>MAFRALRALTTTAARASPVAAAAPAFTASRSFHASRRALVKVNLLDEFKSTKGLVIGVPAAFSGACSQQHVPGYIKHPRTKEILGMGGKVVVVSVNDAFVMNAWHEQMDPVKDSGIRFLGDPTGEFTRALDLGFDAPAIFGGMRGKRYALVIEDGKVKEAHVEPDNTGTNVSLAEKVLG</sequence>
<comment type="similarity">
    <text evidence="1 6">Belongs to the peroxiredoxin family. Prx5 subfamily.</text>
</comment>
<organism evidence="8 9">
    <name type="scientific">Apiospora aurea</name>
    <dbReference type="NCBI Taxonomy" id="335848"/>
    <lineage>
        <taxon>Eukaryota</taxon>
        <taxon>Fungi</taxon>
        <taxon>Dikarya</taxon>
        <taxon>Ascomycota</taxon>
        <taxon>Pezizomycotina</taxon>
        <taxon>Sordariomycetes</taxon>
        <taxon>Xylariomycetidae</taxon>
        <taxon>Amphisphaeriales</taxon>
        <taxon>Apiosporaceae</taxon>
        <taxon>Apiospora</taxon>
    </lineage>
</organism>
<evidence type="ECO:0000256" key="1">
    <source>
        <dbReference type="ARBA" id="ARBA00010505"/>
    </source>
</evidence>
<dbReference type="PROSITE" id="PS51352">
    <property type="entry name" value="THIOREDOXIN_2"/>
    <property type="match status" value="1"/>
</dbReference>
<dbReference type="CDD" id="cd03013">
    <property type="entry name" value="PRX5_like"/>
    <property type="match status" value="1"/>
</dbReference>
<dbReference type="Pfam" id="PF08534">
    <property type="entry name" value="Redoxin"/>
    <property type="match status" value="1"/>
</dbReference>
<protein>
    <submittedName>
        <fullName evidence="8">Peroxiredoxin (Alkyl hydroperoxide reductase subunit C)</fullName>
    </submittedName>
</protein>
<keyword evidence="9" id="KW-1185">Reference proteome</keyword>
<dbReference type="PANTHER" id="PTHR10430">
    <property type="entry name" value="PEROXIREDOXIN"/>
    <property type="match status" value="1"/>
</dbReference>
<evidence type="ECO:0000256" key="2">
    <source>
        <dbReference type="ARBA" id="ARBA00022559"/>
    </source>
</evidence>
<dbReference type="GeneID" id="92075915"/>
<evidence type="ECO:0000259" key="7">
    <source>
        <dbReference type="PROSITE" id="PS51352"/>
    </source>
</evidence>
<feature type="domain" description="Thioredoxin" evidence="7">
    <location>
        <begin position="17"/>
        <end position="179"/>
    </location>
</feature>
<keyword evidence="3 6" id="KW-0049">Antioxidant</keyword>
<evidence type="ECO:0000313" key="8">
    <source>
        <dbReference type="EMBL" id="KAK7950903.1"/>
    </source>
</evidence>
<evidence type="ECO:0000256" key="6">
    <source>
        <dbReference type="RuleBase" id="RU366011"/>
    </source>
</evidence>
<dbReference type="InterPro" id="IPR013766">
    <property type="entry name" value="Thioredoxin_domain"/>
</dbReference>
<dbReference type="InterPro" id="IPR013740">
    <property type="entry name" value="Redoxin"/>
</dbReference>
<evidence type="ECO:0000256" key="4">
    <source>
        <dbReference type="ARBA" id="ARBA00023002"/>
    </source>
</evidence>
<reference evidence="8 9" key="1">
    <citation type="submission" date="2023-01" db="EMBL/GenBank/DDBJ databases">
        <title>Analysis of 21 Apiospora genomes using comparative genomics revels a genus with tremendous synthesis potential of carbohydrate active enzymes and secondary metabolites.</title>
        <authorList>
            <person name="Sorensen T."/>
        </authorList>
    </citation>
    <scope>NUCLEOTIDE SEQUENCE [LARGE SCALE GENOMIC DNA]</scope>
    <source>
        <strain evidence="8 9">CBS 24483</strain>
    </source>
</reference>
<dbReference type="InterPro" id="IPR036249">
    <property type="entry name" value="Thioredoxin-like_sf"/>
</dbReference>
<dbReference type="InterPro" id="IPR037944">
    <property type="entry name" value="PRX5-like"/>
</dbReference>
<dbReference type="Gene3D" id="3.40.30.10">
    <property type="entry name" value="Glutaredoxin"/>
    <property type="match status" value="1"/>
</dbReference>